<dbReference type="InterPro" id="IPR007055">
    <property type="entry name" value="BON_dom"/>
</dbReference>
<dbReference type="InterPro" id="IPR014004">
    <property type="entry name" value="Transpt-assoc_nodulatn_dom_bac"/>
</dbReference>
<dbReference type="EMBL" id="SNZH01000005">
    <property type="protein sequence ID" value="TDR44988.1"/>
    <property type="molecule type" value="Genomic_DNA"/>
</dbReference>
<evidence type="ECO:0000313" key="3">
    <source>
        <dbReference type="EMBL" id="TDR44988.1"/>
    </source>
</evidence>
<feature type="compositionally biased region" description="Basic and acidic residues" evidence="1">
    <location>
        <begin position="1"/>
        <end position="17"/>
    </location>
</feature>
<feature type="compositionally biased region" description="Polar residues" evidence="1">
    <location>
        <begin position="172"/>
        <end position="183"/>
    </location>
</feature>
<dbReference type="PANTHER" id="PTHR34606">
    <property type="entry name" value="BON DOMAIN-CONTAINING PROTEIN"/>
    <property type="match status" value="1"/>
</dbReference>
<feature type="compositionally biased region" description="Basic and acidic residues" evidence="1">
    <location>
        <begin position="220"/>
        <end position="230"/>
    </location>
</feature>
<feature type="region of interest" description="Disordered" evidence="1">
    <location>
        <begin position="1"/>
        <end position="230"/>
    </location>
</feature>
<comment type="caution">
    <text evidence="3">The sequence shown here is derived from an EMBL/GenBank/DDBJ whole genome shotgun (WGS) entry which is preliminary data.</text>
</comment>
<dbReference type="Pfam" id="PF04972">
    <property type="entry name" value="BON"/>
    <property type="match status" value="1"/>
</dbReference>
<feature type="compositionally biased region" description="Basic and acidic residues" evidence="1">
    <location>
        <begin position="54"/>
        <end position="66"/>
    </location>
</feature>
<evidence type="ECO:0000259" key="2">
    <source>
        <dbReference type="PROSITE" id="PS50914"/>
    </source>
</evidence>
<feature type="domain" description="BON" evidence="2">
    <location>
        <begin position="222"/>
        <end position="290"/>
    </location>
</feature>
<organism evidence="3 4">
    <name type="scientific">Tahibacter aquaticus</name>
    <dbReference type="NCBI Taxonomy" id="520092"/>
    <lineage>
        <taxon>Bacteria</taxon>
        <taxon>Pseudomonadati</taxon>
        <taxon>Pseudomonadota</taxon>
        <taxon>Gammaproteobacteria</taxon>
        <taxon>Lysobacterales</taxon>
        <taxon>Rhodanobacteraceae</taxon>
        <taxon>Tahibacter</taxon>
    </lineage>
</organism>
<dbReference type="InterPro" id="IPR051686">
    <property type="entry name" value="Lipoprotein_DolP"/>
</dbReference>
<dbReference type="RefSeq" id="WP_133818494.1">
    <property type="nucleotide sequence ID" value="NZ_SNZH01000005.1"/>
</dbReference>
<dbReference type="Gene3D" id="3.30.1340.30">
    <property type="match status" value="1"/>
</dbReference>
<accession>A0A4R6Z0F6</accession>
<dbReference type="OrthoDB" id="8963247at2"/>
<gene>
    <name evidence="3" type="ORF">DFR29_105171</name>
</gene>
<dbReference type="Proteomes" id="UP000295293">
    <property type="component" value="Unassembled WGS sequence"/>
</dbReference>
<dbReference type="SMART" id="SM00749">
    <property type="entry name" value="BON"/>
    <property type="match status" value="1"/>
</dbReference>
<keyword evidence="4" id="KW-1185">Reference proteome</keyword>
<sequence>MNRHRNDPPLRSQRDASSHPGYGTADEAGTLHDRHARGDDEFGARPPRAGSAWDRPRHAADADDYHYPPQAPDRYGRAQAPRSHAGVQHGAYGRYDEDDALPRSMHAAAREESGWGYGDYDAERGLGGNGRRDWPGGSQSYAQPDRQRGDYRAHFGHERGHGHDFGYIGSGLETQSQGPSPRQSGYAEAQGDARHGSGAYGRPRGRPGEDFRGRGPKGYVRSDERVREDVSQLLSDDPHVDASDIDVVVQNGKVTLSGQVSERWAKHRVEDLCEHCAGVVEIDNRIGVKRN</sequence>
<protein>
    <submittedName>
        <fullName evidence="3">BON domain-containing protein</fullName>
    </submittedName>
</protein>
<dbReference type="PROSITE" id="PS50914">
    <property type="entry name" value="BON"/>
    <property type="match status" value="1"/>
</dbReference>
<feature type="compositionally biased region" description="Basic and acidic residues" evidence="1">
    <location>
        <begin position="29"/>
        <end position="43"/>
    </location>
</feature>
<reference evidence="3 4" key="1">
    <citation type="submission" date="2019-03" db="EMBL/GenBank/DDBJ databases">
        <title>Genomic Encyclopedia of Type Strains, Phase IV (KMG-IV): sequencing the most valuable type-strain genomes for metagenomic binning, comparative biology and taxonomic classification.</title>
        <authorList>
            <person name="Goeker M."/>
        </authorList>
    </citation>
    <scope>NUCLEOTIDE SEQUENCE [LARGE SCALE GENOMIC DNA]</scope>
    <source>
        <strain evidence="3 4">DSM 21667</strain>
    </source>
</reference>
<proteinExistence type="predicted"/>
<feature type="compositionally biased region" description="Basic and acidic residues" evidence="1">
    <location>
        <begin position="145"/>
        <end position="164"/>
    </location>
</feature>
<evidence type="ECO:0000313" key="4">
    <source>
        <dbReference type="Proteomes" id="UP000295293"/>
    </source>
</evidence>
<dbReference type="AlphaFoldDB" id="A0A4R6Z0F6"/>
<evidence type="ECO:0000256" key="1">
    <source>
        <dbReference type="SAM" id="MobiDB-lite"/>
    </source>
</evidence>
<dbReference type="PANTHER" id="PTHR34606:SF15">
    <property type="entry name" value="BON DOMAIN-CONTAINING PROTEIN"/>
    <property type="match status" value="1"/>
</dbReference>
<name>A0A4R6Z0F6_9GAMM</name>